<dbReference type="InterPro" id="IPR052750">
    <property type="entry name" value="GH18_Chitinase"/>
</dbReference>
<keyword evidence="3" id="KW-1185">Reference proteome</keyword>
<dbReference type="PANTHER" id="PTHR42976">
    <property type="entry name" value="BIFUNCTIONAL CHITINASE/LYSOZYME-RELATED"/>
    <property type="match status" value="1"/>
</dbReference>
<comment type="caution">
    <text evidence="2">The sequence shown here is derived from an EMBL/GenBank/DDBJ whole genome shotgun (WGS) entry which is preliminary data.</text>
</comment>
<reference evidence="3" key="1">
    <citation type="journal article" date="2019" name="Int. J. Syst. Evol. Microbiol.">
        <title>The Global Catalogue of Microorganisms (GCM) 10K type strain sequencing project: providing services to taxonomists for standard genome sequencing and annotation.</title>
        <authorList>
            <consortium name="The Broad Institute Genomics Platform"/>
            <consortium name="The Broad Institute Genome Sequencing Center for Infectious Disease"/>
            <person name="Wu L."/>
            <person name="Ma J."/>
        </authorList>
    </citation>
    <scope>NUCLEOTIDE SEQUENCE [LARGE SCALE GENOMIC DNA]</scope>
    <source>
        <strain evidence="3">JCM 9377</strain>
    </source>
</reference>
<accession>A0ABP6Q0Z2</accession>
<name>A0ABP6Q0Z2_9ACTN</name>
<dbReference type="SUPFAM" id="SSF51445">
    <property type="entry name" value="(Trans)glycosidases"/>
    <property type="match status" value="1"/>
</dbReference>
<dbReference type="CDD" id="cd06543">
    <property type="entry name" value="GH18_PF-ChiA-like"/>
    <property type="match status" value="1"/>
</dbReference>
<proteinExistence type="predicted"/>
<dbReference type="RefSeq" id="WP_344821954.1">
    <property type="nucleotide sequence ID" value="NZ_BAAAUV010000002.1"/>
</dbReference>
<dbReference type="InterPro" id="IPR017853">
    <property type="entry name" value="GH"/>
</dbReference>
<evidence type="ECO:0008006" key="4">
    <source>
        <dbReference type="Google" id="ProtNLM"/>
    </source>
</evidence>
<protein>
    <recommendedName>
        <fullName evidence="4">Chitinase</fullName>
    </recommendedName>
</protein>
<feature type="chain" id="PRO_5045240262" description="Chitinase" evidence="1">
    <location>
        <begin position="39"/>
        <end position="340"/>
    </location>
</feature>
<dbReference type="Proteomes" id="UP001501237">
    <property type="component" value="Unassembled WGS sequence"/>
</dbReference>
<sequence>MLRPPSARGRTAAPPATSLLAAALLATALFATALFAPAAPAQAAARVPFAPYVDASLYPPFPLASVAKKTGVRQFTLAFVLSGGGCAPTWGGVAGPNAVAKKIGALRKLGGDVRVSFGGAAGSELALACGSVPALTAAYEKVVRAYKLTKADFDVEGAALPDAAANDRRAKAVRALQKKHPKLDVSFTLPVLPSGLTADGVAFLRNLKKNKVRVGAINIMAMDYGDGAAPAPKGRMGDYAIKAARSAQKQIRKVFKVSDATAWRHLAVTPMIGVNDVASEVFTTADARKLRAFARQKRFAWLSMWSAARDRACPGGPKAYADPACSSIAQAPYAFMRALR</sequence>
<dbReference type="Gene3D" id="3.20.20.80">
    <property type="entry name" value="Glycosidases"/>
    <property type="match status" value="1"/>
</dbReference>
<gene>
    <name evidence="2" type="ORF">GCM10010468_06620</name>
</gene>
<evidence type="ECO:0000313" key="3">
    <source>
        <dbReference type="Proteomes" id="UP001501237"/>
    </source>
</evidence>
<evidence type="ECO:0000256" key="1">
    <source>
        <dbReference type="SAM" id="SignalP"/>
    </source>
</evidence>
<feature type="signal peptide" evidence="1">
    <location>
        <begin position="1"/>
        <end position="38"/>
    </location>
</feature>
<organism evidence="2 3">
    <name type="scientific">Actinocorallia longicatena</name>
    <dbReference type="NCBI Taxonomy" id="111803"/>
    <lineage>
        <taxon>Bacteria</taxon>
        <taxon>Bacillati</taxon>
        <taxon>Actinomycetota</taxon>
        <taxon>Actinomycetes</taxon>
        <taxon>Streptosporangiales</taxon>
        <taxon>Thermomonosporaceae</taxon>
        <taxon>Actinocorallia</taxon>
    </lineage>
</organism>
<evidence type="ECO:0000313" key="2">
    <source>
        <dbReference type="EMBL" id="GAA3196152.1"/>
    </source>
</evidence>
<dbReference type="EMBL" id="BAAAUV010000002">
    <property type="protein sequence ID" value="GAA3196152.1"/>
    <property type="molecule type" value="Genomic_DNA"/>
</dbReference>
<keyword evidence="1" id="KW-0732">Signal</keyword>
<dbReference type="PANTHER" id="PTHR42976:SF1">
    <property type="entry name" value="GH18 DOMAIN-CONTAINING PROTEIN-RELATED"/>
    <property type="match status" value="1"/>
</dbReference>